<feature type="domain" description="IrrE N-terminal-like" evidence="1">
    <location>
        <begin position="98"/>
        <end position="181"/>
    </location>
</feature>
<dbReference type="InterPro" id="IPR052345">
    <property type="entry name" value="Rad_response_metalloprotease"/>
</dbReference>
<protein>
    <recommendedName>
        <fullName evidence="1">IrrE N-terminal-like domain-containing protein</fullName>
    </recommendedName>
</protein>
<evidence type="ECO:0000313" key="2">
    <source>
        <dbReference type="EMBL" id="RUO32886.1"/>
    </source>
</evidence>
<dbReference type="Gene3D" id="1.10.10.2910">
    <property type="match status" value="1"/>
</dbReference>
<accession>A0A432WGD0</accession>
<evidence type="ECO:0000259" key="1">
    <source>
        <dbReference type="Pfam" id="PF06114"/>
    </source>
</evidence>
<evidence type="ECO:0000313" key="3">
    <source>
        <dbReference type="Proteomes" id="UP000288405"/>
    </source>
</evidence>
<proteinExistence type="predicted"/>
<organism evidence="2 3">
    <name type="scientific">Aliidiomarina sanyensis</name>
    <dbReference type="NCBI Taxonomy" id="1249555"/>
    <lineage>
        <taxon>Bacteria</taxon>
        <taxon>Pseudomonadati</taxon>
        <taxon>Pseudomonadota</taxon>
        <taxon>Gammaproteobacteria</taxon>
        <taxon>Alteromonadales</taxon>
        <taxon>Idiomarinaceae</taxon>
        <taxon>Aliidiomarina</taxon>
    </lineage>
</organism>
<comment type="caution">
    <text evidence="2">The sequence shown here is derived from an EMBL/GenBank/DDBJ whole genome shotgun (WGS) entry which is preliminary data.</text>
</comment>
<reference evidence="2 3" key="1">
    <citation type="journal article" date="2011" name="Front. Microbiol.">
        <title>Genomic signatures of strain selection and enhancement in Bacillus atrophaeus var. globigii, a historical biowarfare simulant.</title>
        <authorList>
            <person name="Gibbons H.S."/>
            <person name="Broomall S.M."/>
            <person name="McNew L.A."/>
            <person name="Daligault H."/>
            <person name="Chapman C."/>
            <person name="Bruce D."/>
            <person name="Karavis M."/>
            <person name="Krepps M."/>
            <person name="McGregor P.A."/>
            <person name="Hong C."/>
            <person name="Park K.H."/>
            <person name="Akmal A."/>
            <person name="Feldman A."/>
            <person name="Lin J.S."/>
            <person name="Chang W.E."/>
            <person name="Higgs B.W."/>
            <person name="Demirev P."/>
            <person name="Lindquist J."/>
            <person name="Liem A."/>
            <person name="Fochler E."/>
            <person name="Read T.D."/>
            <person name="Tapia R."/>
            <person name="Johnson S."/>
            <person name="Bishop-Lilly K.A."/>
            <person name="Detter C."/>
            <person name="Han C."/>
            <person name="Sozhamannan S."/>
            <person name="Rosenzweig C.N."/>
            <person name="Skowronski E.W."/>
        </authorList>
    </citation>
    <scope>NUCLEOTIDE SEQUENCE [LARGE SCALE GENOMIC DNA]</scope>
    <source>
        <strain evidence="2 3">GYP-17</strain>
    </source>
</reference>
<dbReference type="Proteomes" id="UP000288405">
    <property type="component" value="Unassembled WGS sequence"/>
</dbReference>
<dbReference type="AlphaFoldDB" id="A0A432WGD0"/>
<dbReference type="Pfam" id="PF06114">
    <property type="entry name" value="Peptidase_M78"/>
    <property type="match status" value="1"/>
</dbReference>
<dbReference type="PANTHER" id="PTHR43236">
    <property type="entry name" value="ANTITOXIN HIGA1"/>
    <property type="match status" value="1"/>
</dbReference>
<name>A0A432WGD0_9GAMM</name>
<sequence>MRESRNMLQYGTSSKGDCMSIRRAEAAAQKALEIAWDEKFPIDPIAIARKISVQAQEQRYAIQMIGVSNEDLNGASGSAEFSATDGYICKFNKDEYGARSRFTQAHELGHVILNHVNEETTLLRDDRFINSDARETEANAFAAELLMPKKHMPTLLKRASSVSSLAQELGVSVSALSYRLKNLGLL</sequence>
<dbReference type="PANTHER" id="PTHR43236:SF1">
    <property type="entry name" value="BLL7220 PROTEIN"/>
    <property type="match status" value="1"/>
</dbReference>
<dbReference type="InterPro" id="IPR010359">
    <property type="entry name" value="IrrE_HExxH"/>
</dbReference>
<gene>
    <name evidence="2" type="ORF">CWE11_07605</name>
</gene>
<dbReference type="EMBL" id="PIPM01000006">
    <property type="protein sequence ID" value="RUO32886.1"/>
    <property type="molecule type" value="Genomic_DNA"/>
</dbReference>
<keyword evidence="3" id="KW-1185">Reference proteome</keyword>